<accession>A0A2N9PC68</accession>
<feature type="signal peptide" evidence="4">
    <location>
        <begin position="1"/>
        <end position="21"/>
    </location>
</feature>
<sequence>MKKLKINLLFVFVLMPFVIQAQFSVTGKVVGENNLPIPTVEVSLLTTTNTIVVSQLTDEQGNFKLTANQGNYVLQVKQLATILIEKNINVTQNLNLGTLQPEDAKKLEEVTIVAKKKLIERKVDRLVFNVENSVRASSGDALEALKVTPSIRVQNDAISMVGKSAMRLMVDGKLMPITGEELINYLKTVRATDIKSIEVITTPPAQYDAEGNSGLVNIILKKAKANSWSSTLTTGYKFTTYGIGTLGGNFNYQKDKLSFVASLNHSRGASKGIELGKVDYPQYIWKTDGNGKYYTNSLSSRIGLDYQVTKNWNVGFQYLGSLSKPDVEDDSYTTLIDPSTSSIKGSSYASGMNYKKRQLHSINAHSTIQLDTLGRVISFDFDVLNFDGKNDRDFISYPIQLSGLSQLDQDWNMKNITQQAITNYATQINVTHPFSWINLSYGGKLSFSKTINKNQAIGQPLYPNLTTDLFDYQENFQSIYFSSSKKIKKWELQFGVRMENIQTKGISIVEQQAYTNNYIQFFPTLYASYAKNENNNFSMSYGKRISRPNFSQLNPFKWRTSPTTYSEGNPFLTPTFIHNFQLDYSYKDFLYTKLFYSMEFDNIGGGIVKIDPANYTQITTRLNYYDSYSFGFSQDYIYNKLKWLESQNTVAVFYQHSQSKIYPLTPQSNQGMGGYLGTSNTFTLNKSKTFTTGFDLSYSFPNQMGGMMYNREQIQLSFFSKVSLLDKKLQLTVNAENITKNYDINNISTRSGVQNDFKAYFDSRFIGFNISYKLGNTKINKQKRNISNEEEKQRANQMN</sequence>
<feature type="domain" description="Outer membrane protein beta-barrel" evidence="5">
    <location>
        <begin position="369"/>
        <end position="772"/>
    </location>
</feature>
<dbReference type="SUPFAM" id="SSF49464">
    <property type="entry name" value="Carboxypeptidase regulatory domain-like"/>
    <property type="match status" value="1"/>
</dbReference>
<dbReference type="InterPro" id="IPR036942">
    <property type="entry name" value="Beta-barrel_TonB_sf"/>
</dbReference>
<dbReference type="GO" id="GO:0009279">
    <property type="term" value="C:cell outer membrane"/>
    <property type="evidence" value="ECO:0007669"/>
    <property type="project" value="UniProtKB-SubCell"/>
</dbReference>
<name>A0A2N9PC68_9FLAO</name>
<evidence type="ECO:0000256" key="1">
    <source>
        <dbReference type="ARBA" id="ARBA00004442"/>
    </source>
</evidence>
<feature type="chain" id="PRO_5014621310" description="Outer membrane protein beta-barrel domain-containing protein" evidence="4">
    <location>
        <begin position="22"/>
        <end position="799"/>
    </location>
</feature>
<organism evidence="6 7">
    <name type="scientific">Flavobacterium columnare</name>
    <dbReference type="NCBI Taxonomy" id="996"/>
    <lineage>
        <taxon>Bacteria</taxon>
        <taxon>Pseudomonadati</taxon>
        <taxon>Bacteroidota</taxon>
        <taxon>Flavobacteriia</taxon>
        <taxon>Flavobacteriales</taxon>
        <taxon>Flavobacteriaceae</taxon>
        <taxon>Flavobacterium</taxon>
    </lineage>
</organism>
<proteinExistence type="predicted"/>
<dbReference type="InterPro" id="IPR008969">
    <property type="entry name" value="CarboxyPept-like_regulatory"/>
</dbReference>
<dbReference type="SUPFAM" id="SSF56935">
    <property type="entry name" value="Porins"/>
    <property type="match status" value="1"/>
</dbReference>
<reference evidence="6 7" key="1">
    <citation type="submission" date="2018-02" db="EMBL/GenBank/DDBJ databases">
        <authorList>
            <person name="Cohen D.B."/>
            <person name="Kent A.D."/>
        </authorList>
    </citation>
    <scope>NUCLEOTIDE SEQUENCE [LARGE SCALE GENOMIC DNA]</scope>
    <source>
        <strain evidence="6">CIP109753</strain>
    </source>
</reference>
<dbReference type="EMBL" id="OLKH01000106">
    <property type="protein sequence ID" value="SPE77931.1"/>
    <property type="molecule type" value="Genomic_DNA"/>
</dbReference>
<keyword evidence="4" id="KW-0732">Signal</keyword>
<dbReference type="InterPro" id="IPR041700">
    <property type="entry name" value="OMP_b-brl_3"/>
</dbReference>
<evidence type="ECO:0000256" key="2">
    <source>
        <dbReference type="ARBA" id="ARBA00023136"/>
    </source>
</evidence>
<keyword evidence="3" id="KW-0998">Cell outer membrane</keyword>
<dbReference type="Proteomes" id="UP000238180">
    <property type="component" value="Unassembled WGS sequence"/>
</dbReference>
<evidence type="ECO:0000313" key="6">
    <source>
        <dbReference type="EMBL" id="SPE77931.1"/>
    </source>
</evidence>
<evidence type="ECO:0000256" key="3">
    <source>
        <dbReference type="ARBA" id="ARBA00023237"/>
    </source>
</evidence>
<dbReference type="Gene3D" id="2.40.170.20">
    <property type="entry name" value="TonB-dependent receptor, beta-barrel domain"/>
    <property type="match status" value="1"/>
</dbReference>
<dbReference type="Pfam" id="PF13715">
    <property type="entry name" value="CarbopepD_reg_2"/>
    <property type="match status" value="1"/>
</dbReference>
<dbReference type="PANTHER" id="PTHR40980">
    <property type="entry name" value="PLUG DOMAIN-CONTAINING PROTEIN"/>
    <property type="match status" value="1"/>
</dbReference>
<protein>
    <recommendedName>
        <fullName evidence="5">Outer membrane protein beta-barrel domain-containing protein</fullName>
    </recommendedName>
</protein>
<keyword evidence="2" id="KW-0472">Membrane</keyword>
<evidence type="ECO:0000259" key="5">
    <source>
        <dbReference type="Pfam" id="PF14905"/>
    </source>
</evidence>
<dbReference type="Pfam" id="PF14905">
    <property type="entry name" value="OMP_b-brl_3"/>
    <property type="match status" value="1"/>
</dbReference>
<evidence type="ECO:0000256" key="4">
    <source>
        <dbReference type="SAM" id="SignalP"/>
    </source>
</evidence>
<dbReference type="AlphaFoldDB" id="A0A2N9PC68"/>
<evidence type="ECO:0000313" key="7">
    <source>
        <dbReference type="Proteomes" id="UP000238180"/>
    </source>
</evidence>
<gene>
    <name evidence="6" type="ORF">FLACOL_01945</name>
</gene>
<dbReference type="PANTHER" id="PTHR40980:SF4">
    <property type="entry name" value="TONB-DEPENDENT RECEPTOR-LIKE BETA-BARREL DOMAIN-CONTAINING PROTEIN"/>
    <property type="match status" value="1"/>
</dbReference>
<dbReference type="RefSeq" id="WP_105196525.1">
    <property type="nucleotide sequence ID" value="NZ_OLKH01000106.1"/>
</dbReference>
<comment type="subcellular location">
    <subcellularLocation>
        <location evidence="1">Cell outer membrane</location>
    </subcellularLocation>
</comment>